<protein>
    <submittedName>
        <fullName evidence="3">Histidine kinase</fullName>
    </submittedName>
</protein>
<keyword evidence="3" id="KW-0418">Kinase</keyword>
<sequence length="94" mass="11308">MRTSDQENKYQRAQARVGELKEFYNHLGIYLIFVVFFLALNYFTSGYFWAIFPILGWGLGILGHAANTFRWNPFFSKDWEQRKIDEYLRNDDLK</sequence>
<evidence type="ECO:0000313" key="4">
    <source>
        <dbReference type="Proteomes" id="UP000030140"/>
    </source>
</evidence>
<dbReference type="RefSeq" id="WP_035328545.1">
    <property type="nucleotide sequence ID" value="NZ_CP015125.1"/>
</dbReference>
<dbReference type="GO" id="GO:0016301">
    <property type="term" value="F:kinase activity"/>
    <property type="evidence" value="ECO:0007669"/>
    <property type="project" value="UniProtKB-KW"/>
</dbReference>
<dbReference type="Proteomes" id="UP000030140">
    <property type="component" value="Unassembled WGS sequence"/>
</dbReference>
<keyword evidence="3" id="KW-0808">Transferase</keyword>
<organism evidence="3 4">
    <name type="scientific">Dokdonia donghaensis DSW-1</name>
    <dbReference type="NCBI Taxonomy" id="1300343"/>
    <lineage>
        <taxon>Bacteria</taxon>
        <taxon>Pseudomonadati</taxon>
        <taxon>Bacteroidota</taxon>
        <taxon>Flavobacteriia</taxon>
        <taxon>Flavobacteriales</taxon>
        <taxon>Flavobacteriaceae</taxon>
        <taxon>Dokdonia</taxon>
    </lineage>
</organism>
<name>A0A0A2GXD7_9FLAO</name>
<gene>
    <name evidence="3" type="ORF">NV36_01280</name>
</gene>
<keyword evidence="1" id="KW-1133">Transmembrane helix</keyword>
<dbReference type="InterPro" id="IPR025698">
    <property type="entry name" value="2TM_dom"/>
</dbReference>
<dbReference type="AlphaFoldDB" id="A0A0A2GXD7"/>
<evidence type="ECO:0000256" key="1">
    <source>
        <dbReference type="SAM" id="Phobius"/>
    </source>
</evidence>
<keyword evidence="1" id="KW-0472">Membrane</keyword>
<feature type="transmembrane region" description="Helical" evidence="1">
    <location>
        <begin position="46"/>
        <end position="66"/>
    </location>
</feature>
<feature type="domain" description="2TM" evidence="2">
    <location>
        <begin position="11"/>
        <end position="88"/>
    </location>
</feature>
<feature type="transmembrane region" description="Helical" evidence="1">
    <location>
        <begin position="23"/>
        <end position="40"/>
    </location>
</feature>
<accession>A0A0A2GXD7</accession>
<reference evidence="3 4" key="1">
    <citation type="submission" date="2014-10" db="EMBL/GenBank/DDBJ databases">
        <title>Draft genome sequence of the proteorhodopsin-containing marine bacterium Dokdonia donghaensis.</title>
        <authorList>
            <person name="Gomez-Consarnau L."/>
            <person name="Gonzalez J.M."/>
            <person name="Riedel T."/>
            <person name="Jaenicke S."/>
            <person name="Wagner-Doebler I."/>
            <person name="Fuhrman J.A."/>
        </authorList>
    </citation>
    <scope>NUCLEOTIDE SEQUENCE [LARGE SCALE GENOMIC DNA]</scope>
    <source>
        <strain evidence="3 4">DSW-1</strain>
    </source>
</reference>
<comment type="caution">
    <text evidence="3">The sequence shown here is derived from an EMBL/GenBank/DDBJ whole genome shotgun (WGS) entry which is preliminary data.</text>
</comment>
<proteinExistence type="predicted"/>
<dbReference type="EMBL" id="JSAQ01000001">
    <property type="protein sequence ID" value="KGO07914.1"/>
    <property type="molecule type" value="Genomic_DNA"/>
</dbReference>
<keyword evidence="1" id="KW-0812">Transmembrane</keyword>
<evidence type="ECO:0000313" key="3">
    <source>
        <dbReference type="EMBL" id="KGO07914.1"/>
    </source>
</evidence>
<evidence type="ECO:0000259" key="2">
    <source>
        <dbReference type="Pfam" id="PF13239"/>
    </source>
</evidence>
<keyword evidence="4" id="KW-1185">Reference proteome</keyword>
<dbReference type="Pfam" id="PF13239">
    <property type="entry name" value="2TM"/>
    <property type="match status" value="1"/>
</dbReference>